<dbReference type="Pfam" id="PF14289">
    <property type="entry name" value="DUF4369"/>
    <property type="match status" value="1"/>
</dbReference>
<dbReference type="PANTHER" id="PTHR42852:SF6">
    <property type="entry name" value="THIOL:DISULFIDE INTERCHANGE PROTEIN DSBE"/>
    <property type="match status" value="1"/>
</dbReference>
<evidence type="ECO:0000313" key="8">
    <source>
        <dbReference type="Proteomes" id="UP000559626"/>
    </source>
</evidence>
<keyword evidence="2" id="KW-0201">Cytochrome c-type biogenesis</keyword>
<feature type="signal peptide" evidence="5">
    <location>
        <begin position="1"/>
        <end position="18"/>
    </location>
</feature>
<dbReference type="GO" id="GO:0016491">
    <property type="term" value="F:oxidoreductase activity"/>
    <property type="evidence" value="ECO:0007669"/>
    <property type="project" value="InterPro"/>
</dbReference>
<accession>A0A7Y0FM83</accession>
<evidence type="ECO:0000256" key="5">
    <source>
        <dbReference type="SAM" id="SignalP"/>
    </source>
</evidence>
<dbReference type="InterPro" id="IPR050553">
    <property type="entry name" value="Thioredoxin_ResA/DsbE_sf"/>
</dbReference>
<keyword evidence="5" id="KW-0732">Signal</keyword>
<dbReference type="GO" id="GO:0016209">
    <property type="term" value="F:antioxidant activity"/>
    <property type="evidence" value="ECO:0007669"/>
    <property type="project" value="InterPro"/>
</dbReference>
<dbReference type="InterPro" id="IPR013766">
    <property type="entry name" value="Thioredoxin_domain"/>
</dbReference>
<dbReference type="AlphaFoldDB" id="A0A7Y0FM83"/>
<dbReference type="EMBL" id="JABBGH010000001">
    <property type="protein sequence ID" value="NML65250.1"/>
    <property type="molecule type" value="Genomic_DNA"/>
</dbReference>
<gene>
    <name evidence="7" type="ORF">HHL22_08545</name>
</gene>
<dbReference type="InterPro" id="IPR025380">
    <property type="entry name" value="DUF4369"/>
</dbReference>
<evidence type="ECO:0000313" key="7">
    <source>
        <dbReference type="EMBL" id="NML65250.1"/>
    </source>
</evidence>
<dbReference type="GO" id="GO:0017004">
    <property type="term" value="P:cytochrome complex assembly"/>
    <property type="evidence" value="ECO:0007669"/>
    <property type="project" value="UniProtKB-KW"/>
</dbReference>
<comment type="caution">
    <text evidence="7">The sequence shown here is derived from an EMBL/GenBank/DDBJ whole genome shotgun (WGS) entry which is preliminary data.</text>
</comment>
<reference evidence="7 8" key="1">
    <citation type="submission" date="2020-04" db="EMBL/GenBank/DDBJ databases">
        <title>Hymenobacter polaris sp. nov., isolated from Arctic soil.</title>
        <authorList>
            <person name="Dahal R.H."/>
        </authorList>
    </citation>
    <scope>NUCLEOTIDE SEQUENCE [LARGE SCALE GENOMIC DNA]</scope>
    <source>
        <strain evidence="7 8">RP-2-7</strain>
    </source>
</reference>
<organism evidence="7 8">
    <name type="scientific">Hymenobacter polaris</name>
    <dbReference type="NCBI Taxonomy" id="2682546"/>
    <lineage>
        <taxon>Bacteria</taxon>
        <taxon>Pseudomonadati</taxon>
        <taxon>Bacteroidota</taxon>
        <taxon>Cytophagia</taxon>
        <taxon>Cytophagales</taxon>
        <taxon>Hymenobacteraceae</taxon>
        <taxon>Hymenobacter</taxon>
    </lineage>
</organism>
<dbReference type="PROSITE" id="PS51352">
    <property type="entry name" value="THIOREDOXIN_2"/>
    <property type="match status" value="1"/>
</dbReference>
<dbReference type="Proteomes" id="UP000559626">
    <property type="component" value="Unassembled WGS sequence"/>
</dbReference>
<dbReference type="RefSeq" id="WP_169530499.1">
    <property type="nucleotide sequence ID" value="NZ_JABBGH010000001.1"/>
</dbReference>
<feature type="chain" id="PRO_5031218968" evidence="5">
    <location>
        <begin position="19"/>
        <end position="374"/>
    </location>
</feature>
<feature type="domain" description="Thioredoxin" evidence="6">
    <location>
        <begin position="234"/>
        <end position="374"/>
    </location>
</feature>
<comment type="subcellular location">
    <subcellularLocation>
        <location evidence="1">Cell envelope</location>
    </subcellularLocation>
</comment>
<dbReference type="InterPro" id="IPR017937">
    <property type="entry name" value="Thioredoxin_CS"/>
</dbReference>
<dbReference type="InterPro" id="IPR000866">
    <property type="entry name" value="AhpC/TSA"/>
</dbReference>
<dbReference type="InterPro" id="IPR036249">
    <property type="entry name" value="Thioredoxin-like_sf"/>
</dbReference>
<keyword evidence="3" id="KW-1015">Disulfide bond</keyword>
<dbReference type="GO" id="GO:0030313">
    <property type="term" value="C:cell envelope"/>
    <property type="evidence" value="ECO:0007669"/>
    <property type="project" value="UniProtKB-SubCell"/>
</dbReference>
<proteinExistence type="predicted"/>
<evidence type="ECO:0000256" key="3">
    <source>
        <dbReference type="ARBA" id="ARBA00023157"/>
    </source>
</evidence>
<dbReference type="Gene3D" id="3.40.30.10">
    <property type="entry name" value="Glutaredoxin"/>
    <property type="match status" value="1"/>
</dbReference>
<keyword evidence="8" id="KW-1185">Reference proteome</keyword>
<protein>
    <submittedName>
        <fullName evidence="7">AhpC/TSA family protein</fullName>
    </submittedName>
</protein>
<sequence>MKNRVVSLLLLAPGLAAAQAPAPTTYPYAVKGKIGQLSVPAKVYLIDGIKAIDSASVKQGRFELKGITGYPHSATLVLERQGRLQSGMREMMMGGKMRKYYFESPDRIRLFLEPRPVIVTSIDSMRTARITGSALTANYQQLHKAIKPADAKLSTAKSQAQFNGFSKELAQAYYSFIKTHPTSWVSLEALEQAHTWHKPEYAEVAPLYASLTPAQQASPPGKYYGEMLAGLKNSALGAEAPAFTQQTPEGKPVSLADYRGKYVLVDFWASWCTPCRAENPAVLKAYNAFKDRNFEVLGVSLDEEKTRAAWVKAIADDHMPWTQVSDLHGFDSAAAQQYGVKSIPQNFLVDPSGKIVASNLRGEDLEATLAKFIK</sequence>
<dbReference type="PANTHER" id="PTHR42852">
    <property type="entry name" value="THIOL:DISULFIDE INTERCHANGE PROTEIN DSBE"/>
    <property type="match status" value="1"/>
</dbReference>
<dbReference type="Pfam" id="PF00578">
    <property type="entry name" value="AhpC-TSA"/>
    <property type="match status" value="1"/>
</dbReference>
<evidence type="ECO:0000256" key="2">
    <source>
        <dbReference type="ARBA" id="ARBA00022748"/>
    </source>
</evidence>
<dbReference type="SUPFAM" id="SSF52833">
    <property type="entry name" value="Thioredoxin-like"/>
    <property type="match status" value="1"/>
</dbReference>
<evidence type="ECO:0000256" key="4">
    <source>
        <dbReference type="ARBA" id="ARBA00023284"/>
    </source>
</evidence>
<name>A0A7Y0FM83_9BACT</name>
<evidence type="ECO:0000256" key="1">
    <source>
        <dbReference type="ARBA" id="ARBA00004196"/>
    </source>
</evidence>
<keyword evidence="4" id="KW-0676">Redox-active center</keyword>
<evidence type="ECO:0000259" key="6">
    <source>
        <dbReference type="PROSITE" id="PS51352"/>
    </source>
</evidence>
<dbReference type="CDD" id="cd02966">
    <property type="entry name" value="TlpA_like_family"/>
    <property type="match status" value="1"/>
</dbReference>
<dbReference type="PROSITE" id="PS00194">
    <property type="entry name" value="THIOREDOXIN_1"/>
    <property type="match status" value="1"/>
</dbReference>